<dbReference type="InterPro" id="IPR018756">
    <property type="entry name" value="DUF2314"/>
</dbReference>
<gene>
    <name evidence="3" type="ORF">ACFFIT_10640</name>
</gene>
<keyword evidence="1" id="KW-0732">Signal</keyword>
<accession>A0ABV6CC18</accession>
<feature type="domain" description="DUF2314" evidence="2">
    <location>
        <begin position="42"/>
        <end position="168"/>
    </location>
</feature>
<dbReference type="Pfam" id="PF10077">
    <property type="entry name" value="DUF2314"/>
    <property type="match status" value="1"/>
</dbReference>
<evidence type="ECO:0000313" key="4">
    <source>
        <dbReference type="Proteomes" id="UP001589758"/>
    </source>
</evidence>
<keyword evidence="4" id="KW-1185">Reference proteome</keyword>
<feature type="chain" id="PRO_5045729971" evidence="1">
    <location>
        <begin position="25"/>
        <end position="170"/>
    </location>
</feature>
<organism evidence="3 4">
    <name type="scientific">Thorsellia kenyensis</name>
    <dbReference type="NCBI Taxonomy" id="1549888"/>
    <lineage>
        <taxon>Bacteria</taxon>
        <taxon>Pseudomonadati</taxon>
        <taxon>Pseudomonadota</taxon>
        <taxon>Gammaproteobacteria</taxon>
        <taxon>Enterobacterales</taxon>
        <taxon>Thorselliaceae</taxon>
        <taxon>Thorsellia</taxon>
    </lineage>
</organism>
<dbReference type="Proteomes" id="UP001589758">
    <property type="component" value="Unassembled WGS sequence"/>
</dbReference>
<evidence type="ECO:0000313" key="3">
    <source>
        <dbReference type="EMBL" id="MFC0180531.1"/>
    </source>
</evidence>
<reference evidence="3 4" key="1">
    <citation type="submission" date="2024-09" db="EMBL/GenBank/DDBJ databases">
        <authorList>
            <person name="Sun Q."/>
            <person name="Mori K."/>
        </authorList>
    </citation>
    <scope>NUCLEOTIDE SEQUENCE [LARGE SCALE GENOMIC DNA]</scope>
    <source>
        <strain evidence="3 4">CCM 8545</strain>
    </source>
</reference>
<comment type="caution">
    <text evidence="3">The sequence shown here is derived from an EMBL/GenBank/DDBJ whole genome shotgun (WGS) entry which is preliminary data.</text>
</comment>
<proteinExistence type="predicted"/>
<evidence type="ECO:0000256" key="1">
    <source>
        <dbReference type="SAM" id="SignalP"/>
    </source>
</evidence>
<name>A0ABV6CC18_9GAMM</name>
<protein>
    <submittedName>
        <fullName evidence="3">YegJ family protein</fullName>
    </submittedName>
</protein>
<dbReference type="RefSeq" id="WP_385877651.1">
    <property type="nucleotide sequence ID" value="NZ_JBHLXE010000104.1"/>
</dbReference>
<sequence>MKKTICIIFVSVFLSLFSVNSTFANNESESTQKGVIEVETDDEEMNQAIRNARASIDEFFRALEDPAAEVESFGMKVLIVNPQTNEGEHIWLSDIKKVDNQIEGSIANQPAYVTHLSLGQRYRFDVVDVSDWAYTKDGQMKGNFTMCAQFKYMQSEEVEYYQQNYGIECN</sequence>
<evidence type="ECO:0000259" key="2">
    <source>
        <dbReference type="Pfam" id="PF10077"/>
    </source>
</evidence>
<dbReference type="EMBL" id="JBHLXE010000104">
    <property type="protein sequence ID" value="MFC0180531.1"/>
    <property type="molecule type" value="Genomic_DNA"/>
</dbReference>
<feature type="signal peptide" evidence="1">
    <location>
        <begin position="1"/>
        <end position="24"/>
    </location>
</feature>